<keyword evidence="2" id="KW-1185">Reference proteome</keyword>
<comment type="caution">
    <text evidence="1">The sequence shown here is derived from an EMBL/GenBank/DDBJ whole genome shotgun (WGS) entry which is preliminary data.</text>
</comment>
<gene>
    <name evidence="1" type="ORF">PACLA_8A060845</name>
</gene>
<organism evidence="1 2">
    <name type="scientific">Paramuricea clavata</name>
    <name type="common">Red gorgonian</name>
    <name type="synonym">Violescent sea-whip</name>
    <dbReference type="NCBI Taxonomy" id="317549"/>
    <lineage>
        <taxon>Eukaryota</taxon>
        <taxon>Metazoa</taxon>
        <taxon>Cnidaria</taxon>
        <taxon>Anthozoa</taxon>
        <taxon>Octocorallia</taxon>
        <taxon>Malacalcyonacea</taxon>
        <taxon>Plexauridae</taxon>
        <taxon>Paramuricea</taxon>
    </lineage>
</organism>
<proteinExistence type="predicted"/>
<accession>A0A7D9IHS6</accession>
<name>A0A7D9IHS6_PARCT</name>
<evidence type="ECO:0000313" key="2">
    <source>
        <dbReference type="Proteomes" id="UP001152795"/>
    </source>
</evidence>
<dbReference type="OrthoDB" id="10037236at2759"/>
<evidence type="ECO:0000313" key="1">
    <source>
        <dbReference type="EMBL" id="CAB4006045.1"/>
    </source>
</evidence>
<dbReference type="EMBL" id="CACRXK020005396">
    <property type="protein sequence ID" value="CAB4006045.1"/>
    <property type="molecule type" value="Genomic_DNA"/>
</dbReference>
<reference evidence="1" key="1">
    <citation type="submission" date="2020-04" db="EMBL/GenBank/DDBJ databases">
        <authorList>
            <person name="Alioto T."/>
            <person name="Alioto T."/>
            <person name="Gomez Garrido J."/>
        </authorList>
    </citation>
    <scope>NUCLEOTIDE SEQUENCE</scope>
    <source>
        <strain evidence="1">A484AB</strain>
    </source>
</reference>
<dbReference type="PANTHER" id="PTHR47510">
    <property type="entry name" value="REVERSE TRANSCRIPTASE DOMAIN-CONTAINING PROTEIN"/>
    <property type="match status" value="1"/>
</dbReference>
<dbReference type="PANTHER" id="PTHR47510:SF3">
    <property type="entry name" value="ENDO_EXONUCLEASE_PHOSPHATASE DOMAIN-CONTAINING PROTEIN"/>
    <property type="match status" value="1"/>
</dbReference>
<sequence>MLKQLIIQRQRAFHSGDRAVWLHYRDKVQREISSQKRTYYARKIQNLKNSNPRQWWNYIRQITGKEKPAPNFDITSDGVPMSDLELCGKLNEHFLSASADLPPLDLGRLPAYLPAPEPPPSISIAQ</sequence>
<feature type="non-terminal residue" evidence="1">
    <location>
        <position position="126"/>
    </location>
</feature>
<dbReference type="AlphaFoldDB" id="A0A7D9IHS6"/>
<protein>
    <submittedName>
        <fullName evidence="1">Uncharacterized protein</fullName>
    </submittedName>
</protein>
<dbReference type="Proteomes" id="UP001152795">
    <property type="component" value="Unassembled WGS sequence"/>
</dbReference>